<keyword evidence="2" id="KW-0472">Membrane</keyword>
<organism evidence="4">
    <name type="scientific">Calcidiscus leptoporus</name>
    <dbReference type="NCBI Taxonomy" id="127549"/>
    <lineage>
        <taxon>Eukaryota</taxon>
        <taxon>Haptista</taxon>
        <taxon>Haptophyta</taxon>
        <taxon>Prymnesiophyceae</taxon>
        <taxon>Coccolithales</taxon>
        <taxon>Calcidiscaceae</taxon>
        <taxon>Calcidiscus</taxon>
    </lineage>
</organism>
<evidence type="ECO:0000259" key="3">
    <source>
        <dbReference type="Pfam" id="PF04547"/>
    </source>
</evidence>
<evidence type="ECO:0000256" key="2">
    <source>
        <dbReference type="SAM" id="Phobius"/>
    </source>
</evidence>
<gene>
    <name evidence="4" type="ORF">CLEP1334_LOCUS3509</name>
</gene>
<dbReference type="AlphaFoldDB" id="A0A7S0IQ66"/>
<dbReference type="Pfam" id="PF04547">
    <property type="entry name" value="Anoctamin"/>
    <property type="match status" value="1"/>
</dbReference>
<feature type="transmembrane region" description="Helical" evidence="2">
    <location>
        <begin position="92"/>
        <end position="114"/>
    </location>
</feature>
<protein>
    <recommendedName>
        <fullName evidence="3">Anoctamin transmembrane domain-containing protein</fullName>
    </recommendedName>
</protein>
<dbReference type="EMBL" id="HBER01007103">
    <property type="protein sequence ID" value="CAD8528282.1"/>
    <property type="molecule type" value="Transcribed_RNA"/>
</dbReference>
<feature type="transmembrane region" description="Helical" evidence="2">
    <location>
        <begin position="48"/>
        <end position="72"/>
    </location>
</feature>
<keyword evidence="2" id="KW-0812">Transmembrane</keyword>
<proteinExistence type="predicted"/>
<dbReference type="InterPro" id="IPR049452">
    <property type="entry name" value="Anoctamin_TM"/>
</dbReference>
<feature type="region of interest" description="Disordered" evidence="1">
    <location>
        <begin position="139"/>
        <end position="163"/>
    </location>
</feature>
<reference evidence="4" key="1">
    <citation type="submission" date="2021-01" db="EMBL/GenBank/DDBJ databases">
        <authorList>
            <person name="Corre E."/>
            <person name="Pelletier E."/>
            <person name="Niang G."/>
            <person name="Scheremetjew M."/>
            <person name="Finn R."/>
            <person name="Kale V."/>
            <person name="Holt S."/>
            <person name="Cochrane G."/>
            <person name="Meng A."/>
            <person name="Brown T."/>
            <person name="Cohen L."/>
        </authorList>
    </citation>
    <scope>NUCLEOTIDE SEQUENCE</scope>
    <source>
        <strain evidence="4">RCC1130</strain>
    </source>
</reference>
<sequence length="163" mass="18455">MVNWAVNWLCGRFELQRLLTTCRRPAPRKMATIGMWESAMRFQMHTNVVQVTLVAAFGTLTMDYYAGALGYPKTEGPNFVWEVHGEEVHVRVHIKIIVSLAVIFAELILIRLIVLALGDQDSSTILALGRDDYQERKKKARSLLHQTSDHESIATHRQGGVEP</sequence>
<accession>A0A7S0IQ66</accession>
<evidence type="ECO:0000256" key="1">
    <source>
        <dbReference type="SAM" id="MobiDB-lite"/>
    </source>
</evidence>
<keyword evidence="2" id="KW-1133">Transmembrane helix</keyword>
<evidence type="ECO:0000313" key="4">
    <source>
        <dbReference type="EMBL" id="CAD8528282.1"/>
    </source>
</evidence>
<name>A0A7S0IQ66_9EUKA</name>
<feature type="domain" description="Anoctamin transmembrane" evidence="3">
    <location>
        <begin position="4"/>
        <end position="106"/>
    </location>
</feature>